<protein>
    <submittedName>
        <fullName evidence="1">Uncharacterized protein</fullName>
    </submittedName>
</protein>
<feature type="non-terminal residue" evidence="1">
    <location>
        <position position="92"/>
    </location>
</feature>
<feature type="non-terminal residue" evidence="1">
    <location>
        <position position="1"/>
    </location>
</feature>
<dbReference type="Proteomes" id="UP001432322">
    <property type="component" value="Unassembled WGS sequence"/>
</dbReference>
<proteinExistence type="predicted"/>
<evidence type="ECO:0000313" key="1">
    <source>
        <dbReference type="EMBL" id="GMT16375.1"/>
    </source>
</evidence>
<dbReference type="EMBL" id="BTSY01000002">
    <property type="protein sequence ID" value="GMT16375.1"/>
    <property type="molecule type" value="Genomic_DNA"/>
</dbReference>
<gene>
    <name evidence="1" type="ORF">PFISCL1PPCAC_7672</name>
</gene>
<organism evidence="1 2">
    <name type="scientific">Pristionchus fissidentatus</name>
    <dbReference type="NCBI Taxonomy" id="1538716"/>
    <lineage>
        <taxon>Eukaryota</taxon>
        <taxon>Metazoa</taxon>
        <taxon>Ecdysozoa</taxon>
        <taxon>Nematoda</taxon>
        <taxon>Chromadorea</taxon>
        <taxon>Rhabditida</taxon>
        <taxon>Rhabditina</taxon>
        <taxon>Diplogasteromorpha</taxon>
        <taxon>Diplogasteroidea</taxon>
        <taxon>Neodiplogasteridae</taxon>
        <taxon>Pristionchus</taxon>
    </lineage>
</organism>
<dbReference type="AlphaFoldDB" id="A0AAV5VCU9"/>
<sequence length="92" mass="10079">LAPPPLEAYFRNLLAPLSIGTDSSRSDSSGDAALHINGLKRAHASADDSSRISINDDCRASRQRLEVERHIGNDYEVRPAVTDDNIGVEKRH</sequence>
<reference evidence="1" key="1">
    <citation type="submission" date="2023-10" db="EMBL/GenBank/DDBJ databases">
        <title>Genome assembly of Pristionchus species.</title>
        <authorList>
            <person name="Yoshida K."/>
            <person name="Sommer R.J."/>
        </authorList>
    </citation>
    <scope>NUCLEOTIDE SEQUENCE</scope>
    <source>
        <strain evidence="1">RS5133</strain>
    </source>
</reference>
<evidence type="ECO:0000313" key="2">
    <source>
        <dbReference type="Proteomes" id="UP001432322"/>
    </source>
</evidence>
<accession>A0AAV5VCU9</accession>
<name>A0AAV5VCU9_9BILA</name>
<comment type="caution">
    <text evidence="1">The sequence shown here is derived from an EMBL/GenBank/DDBJ whole genome shotgun (WGS) entry which is preliminary data.</text>
</comment>
<keyword evidence="2" id="KW-1185">Reference proteome</keyword>